<evidence type="ECO:0000313" key="1">
    <source>
        <dbReference type="EMBL" id="EME69660.1"/>
    </source>
</evidence>
<dbReference type="Proteomes" id="UP000011744">
    <property type="component" value="Unassembled WGS sequence"/>
</dbReference>
<organism evidence="1 2">
    <name type="scientific">Paramagnetospirillum caucaseum</name>
    <dbReference type="NCBI Taxonomy" id="1244869"/>
    <lineage>
        <taxon>Bacteria</taxon>
        <taxon>Pseudomonadati</taxon>
        <taxon>Pseudomonadota</taxon>
        <taxon>Alphaproteobacteria</taxon>
        <taxon>Rhodospirillales</taxon>
        <taxon>Magnetospirillaceae</taxon>
        <taxon>Paramagnetospirillum</taxon>
    </lineage>
</organism>
<dbReference type="AlphaFoldDB" id="M2Z5S6"/>
<dbReference type="OrthoDB" id="7274705at2"/>
<evidence type="ECO:0000313" key="2">
    <source>
        <dbReference type="Proteomes" id="UP000011744"/>
    </source>
</evidence>
<protein>
    <submittedName>
        <fullName evidence="1">Uncharacterized protein</fullName>
    </submittedName>
</protein>
<name>M2Z5S6_9PROT</name>
<dbReference type="RefSeq" id="WP_008617812.1">
    <property type="nucleotide sequence ID" value="NZ_AONQ01000029.1"/>
</dbReference>
<comment type="caution">
    <text evidence="1">The sequence shown here is derived from an EMBL/GenBank/DDBJ whole genome shotgun (WGS) entry which is preliminary data.</text>
</comment>
<keyword evidence="2" id="KW-1185">Reference proteome</keyword>
<dbReference type="PATRIC" id="fig|1244869.3.peg.2445"/>
<gene>
    <name evidence="1" type="ORF">H261_12121</name>
</gene>
<dbReference type="STRING" id="1244869.H261_12121"/>
<proteinExistence type="predicted"/>
<dbReference type="EMBL" id="AONQ01000029">
    <property type="protein sequence ID" value="EME69660.1"/>
    <property type="molecule type" value="Genomic_DNA"/>
</dbReference>
<sequence>MVKDETRIVGDLPNLRMEIVHRHDAGGAAEHMIIHLSATPSFQAAETLLLGGLPPAAWSNPFALWSTMAQAWLAPWTQAFGGGNPWLGAPSRRDSE</sequence>
<reference evidence="1 2" key="1">
    <citation type="journal article" date="2014" name="Genome Announc.">
        <title>Draft Genome Sequence of Magnetospirillum sp. Strain SO-1, a Freshwater Magnetotactic Bacterium Isolated from the Ol'khovka River, Russia.</title>
        <authorList>
            <person name="Grouzdev D.S."/>
            <person name="Dziuba M.V."/>
            <person name="Sukhacheva M.S."/>
            <person name="Mardanov A.V."/>
            <person name="Beletskiy A.V."/>
            <person name="Kuznetsov B.B."/>
            <person name="Skryabin K.G."/>
        </authorList>
    </citation>
    <scope>NUCLEOTIDE SEQUENCE [LARGE SCALE GENOMIC DNA]</scope>
    <source>
        <strain evidence="1 2">SO-1</strain>
    </source>
</reference>
<accession>M2Z5S6</accession>